<evidence type="ECO:0000313" key="1">
    <source>
        <dbReference type="EMBL" id="MDZ7543812.1"/>
    </source>
</evidence>
<gene>
    <name evidence="1" type="ORF">GNF83_22135</name>
</gene>
<organism evidence="1 2">
    <name type="scientific">Clostridium perfringens</name>
    <dbReference type="NCBI Taxonomy" id="1502"/>
    <lineage>
        <taxon>Bacteria</taxon>
        <taxon>Bacillati</taxon>
        <taxon>Bacillota</taxon>
        <taxon>Clostridia</taxon>
        <taxon>Eubacteriales</taxon>
        <taxon>Clostridiaceae</taxon>
        <taxon>Clostridium</taxon>
    </lineage>
</organism>
<dbReference type="InterPro" id="IPR017439">
    <property type="entry name" value="Amidohydrolase"/>
</dbReference>
<dbReference type="Proteomes" id="UP001288944">
    <property type="component" value="Unassembled WGS sequence"/>
</dbReference>
<sequence>VLMQEEIKNIVDEIKEELTNIRRKLHSNPELSLKEYETSKYIYEKLREFGIEEISNNIYKTTILAIIRGKNPGKTILLRADMDALPIEEMNNCDYKSLKRGVMHACGHDGHVTWMLGVAYVLNKLKDKISGN</sequence>
<dbReference type="InterPro" id="IPR002933">
    <property type="entry name" value="Peptidase_M20"/>
</dbReference>
<evidence type="ECO:0000313" key="2">
    <source>
        <dbReference type="Proteomes" id="UP001288944"/>
    </source>
</evidence>
<dbReference type="PANTHER" id="PTHR11014:SF63">
    <property type="entry name" value="METALLOPEPTIDASE, PUTATIVE (AFU_ORTHOLOGUE AFUA_6G09600)-RELATED"/>
    <property type="match status" value="1"/>
</dbReference>
<dbReference type="Gene3D" id="3.40.630.10">
    <property type="entry name" value="Zn peptidases"/>
    <property type="match status" value="1"/>
</dbReference>
<dbReference type="SUPFAM" id="SSF53187">
    <property type="entry name" value="Zn-dependent exopeptidases"/>
    <property type="match status" value="1"/>
</dbReference>
<accession>A0AAW9KKN2</accession>
<feature type="non-terminal residue" evidence="1">
    <location>
        <position position="1"/>
    </location>
</feature>
<dbReference type="AlphaFoldDB" id="A0AAW9KKN2"/>
<dbReference type="PANTHER" id="PTHR11014">
    <property type="entry name" value="PEPTIDASE M20 FAMILY MEMBER"/>
    <property type="match status" value="1"/>
</dbReference>
<comment type="caution">
    <text evidence="1">The sequence shown here is derived from an EMBL/GenBank/DDBJ whole genome shotgun (WGS) entry which is preliminary data.</text>
</comment>
<protein>
    <submittedName>
        <fullName evidence="1">M20/M25/M40 family metallo-hydrolase</fullName>
    </submittedName>
</protein>
<dbReference type="Pfam" id="PF01546">
    <property type="entry name" value="Peptidase_M20"/>
    <property type="match status" value="1"/>
</dbReference>
<name>A0AAW9KKN2_CLOPF</name>
<proteinExistence type="predicted"/>
<dbReference type="GO" id="GO:0016787">
    <property type="term" value="F:hydrolase activity"/>
    <property type="evidence" value="ECO:0007669"/>
    <property type="project" value="InterPro"/>
</dbReference>
<feature type="non-terminal residue" evidence="1">
    <location>
        <position position="132"/>
    </location>
</feature>
<reference evidence="1" key="1">
    <citation type="submission" date="2019-11" db="EMBL/GenBank/DDBJ databases">
        <title>Characterization of Clostridium perfringens isolates from swine manure treated agricultural soils.</title>
        <authorList>
            <person name="Wushke S.T."/>
        </authorList>
    </citation>
    <scope>NUCLEOTIDE SEQUENCE</scope>
    <source>
        <strain evidence="1">X62</strain>
    </source>
</reference>
<dbReference type="EMBL" id="WNUR01001661">
    <property type="protein sequence ID" value="MDZ7543812.1"/>
    <property type="molecule type" value="Genomic_DNA"/>
</dbReference>